<evidence type="ECO:0000313" key="2">
    <source>
        <dbReference type="Proteomes" id="UP000034444"/>
    </source>
</evidence>
<sequence>MIRKTVSIDEHLFLQLKEEGVMDHFKNFSDLVSSSLKQTVESIKKENYRKQIEQMANDPMVIEDIEQIQEDFKYADGEVDAF</sequence>
<reference evidence="2" key="2">
    <citation type="journal article" date="2017" name="Stand. Genomic Sci.">
        <title>Complete genome sequence of the sulfur-oxidizing chemolithoautotrophic Sulfurovum lithotrophicum 42BKTT.</title>
        <authorList>
            <person name="Jeon W."/>
            <person name="Priscilla L."/>
            <person name="Park G."/>
            <person name="Lee H."/>
            <person name="Lee N."/>
            <person name="Lee D."/>
            <person name="Kwon H."/>
            <person name="Ahn I."/>
            <person name="Lee C."/>
            <person name="Lee H."/>
            <person name="Ahn J."/>
        </authorList>
    </citation>
    <scope>NUCLEOTIDE SEQUENCE [LARGE SCALE GENOMIC DNA]</scope>
    <source>
        <strain evidence="2">ATCC BAA-797 / 42BKT</strain>
    </source>
</reference>
<dbReference type="Proteomes" id="UP000034444">
    <property type="component" value="Chromosome"/>
</dbReference>
<dbReference type="KEGG" id="slh:YH65_08135"/>
<evidence type="ECO:0008006" key="3">
    <source>
        <dbReference type="Google" id="ProtNLM"/>
    </source>
</evidence>
<dbReference type="RefSeq" id="WP_046551436.1">
    <property type="nucleotide sequence ID" value="NZ_CP011308.1"/>
</dbReference>
<accession>A0A7U4M1W6</accession>
<gene>
    <name evidence="1" type="ORF">YH65_08135</name>
</gene>
<reference evidence="1 2" key="1">
    <citation type="submission" date="2015-04" db="EMBL/GenBank/DDBJ databases">
        <title>Complete genome sequence of Sulfurovum lithotrophicum ATCC BAA-797T.</title>
        <authorList>
            <person name="Ahn J."/>
            <person name="Park G."/>
            <person name="Jeon W."/>
            <person name="Jang Y."/>
            <person name="Jang M."/>
            <person name="Lee H."/>
            <person name="Lee H."/>
        </authorList>
    </citation>
    <scope>NUCLEOTIDE SEQUENCE [LARGE SCALE GENOMIC DNA]</scope>
    <source>
        <strain evidence="2">ATCC BAA-797 / 42BKT</strain>
    </source>
</reference>
<protein>
    <recommendedName>
        <fullName evidence="3">CopG family transcriptional regulator</fullName>
    </recommendedName>
</protein>
<name>A0A7U4M1W6_9BACT</name>
<organism evidence="1 2">
    <name type="scientific">Sulfurovum lithotrophicum</name>
    <dbReference type="NCBI Taxonomy" id="206403"/>
    <lineage>
        <taxon>Bacteria</taxon>
        <taxon>Pseudomonadati</taxon>
        <taxon>Campylobacterota</taxon>
        <taxon>Epsilonproteobacteria</taxon>
        <taxon>Campylobacterales</taxon>
        <taxon>Sulfurovaceae</taxon>
        <taxon>Sulfurovum</taxon>
    </lineage>
</organism>
<dbReference type="EMBL" id="CP011308">
    <property type="protein sequence ID" value="AKF25359.1"/>
    <property type="molecule type" value="Genomic_DNA"/>
</dbReference>
<evidence type="ECO:0000313" key="1">
    <source>
        <dbReference type="EMBL" id="AKF25359.1"/>
    </source>
</evidence>
<dbReference type="AlphaFoldDB" id="A0A7U4M1W6"/>
<proteinExistence type="predicted"/>
<keyword evidence="2" id="KW-1185">Reference proteome</keyword>